<accession>A0A1M7UTW2</accession>
<dbReference type="GO" id="GO:0006260">
    <property type="term" value="P:DNA replication"/>
    <property type="evidence" value="ECO:0007669"/>
    <property type="project" value="InterPro"/>
</dbReference>
<dbReference type="STRING" id="1121395.SAMN02745215_04624"/>
<evidence type="ECO:0000313" key="1">
    <source>
        <dbReference type="EMBL" id="SHN86433.1"/>
    </source>
</evidence>
<dbReference type="GO" id="GO:0008270">
    <property type="term" value="F:zinc ion binding"/>
    <property type="evidence" value="ECO:0007669"/>
    <property type="project" value="InterPro"/>
</dbReference>
<reference evidence="2" key="1">
    <citation type="submission" date="2016-12" db="EMBL/GenBank/DDBJ databases">
        <authorList>
            <person name="Varghese N."/>
            <person name="Submissions S."/>
        </authorList>
    </citation>
    <scope>NUCLEOTIDE SEQUENCE [LARGE SCALE GENOMIC DNA]</scope>
    <source>
        <strain evidence="2">DSM 11544</strain>
    </source>
</reference>
<sequence length="213" mass="25103">MLPSIMEVALQHELKSAELDDRSKRKKRSVKDVRFKCPFCKATDHPKFKDKYYLSLNTEDNVFQCWFCGESGGVLKFIALLENKSIEEVKQELFHKGNNRVQRKLHPAEKLTPSQLQSMGFLTKNWKKPSPRDLDWIWSEWLLCVEQEKRMGYMFFLEANTSEQILVVIHEYACKLSVNPEDLLIEFSQAKFANKKKPKWAELAEEWLEEVTL</sequence>
<organism evidence="1 2">
    <name type="scientific">Desulfitobacterium chlororespirans DSM 11544</name>
    <dbReference type="NCBI Taxonomy" id="1121395"/>
    <lineage>
        <taxon>Bacteria</taxon>
        <taxon>Bacillati</taxon>
        <taxon>Bacillota</taxon>
        <taxon>Clostridia</taxon>
        <taxon>Eubacteriales</taxon>
        <taxon>Desulfitobacteriaceae</taxon>
        <taxon>Desulfitobacterium</taxon>
    </lineage>
</organism>
<dbReference type="Gene3D" id="3.90.580.10">
    <property type="entry name" value="Zinc finger, CHC2-type domain"/>
    <property type="match status" value="1"/>
</dbReference>
<dbReference type="SUPFAM" id="SSF57783">
    <property type="entry name" value="Zinc beta-ribbon"/>
    <property type="match status" value="1"/>
</dbReference>
<proteinExistence type="predicted"/>
<name>A0A1M7UTW2_9FIRM</name>
<dbReference type="Proteomes" id="UP000184010">
    <property type="component" value="Unassembled WGS sequence"/>
</dbReference>
<dbReference type="GO" id="GO:0003677">
    <property type="term" value="F:DNA binding"/>
    <property type="evidence" value="ECO:0007669"/>
    <property type="project" value="InterPro"/>
</dbReference>
<dbReference type="InterPro" id="IPR036977">
    <property type="entry name" value="DNA_primase_Znf_CHC2"/>
</dbReference>
<dbReference type="AlphaFoldDB" id="A0A1M7UTW2"/>
<keyword evidence="2" id="KW-1185">Reference proteome</keyword>
<dbReference type="RefSeq" id="WP_072774765.1">
    <property type="nucleotide sequence ID" value="NZ_FRDN01000017.1"/>
</dbReference>
<evidence type="ECO:0008006" key="3">
    <source>
        <dbReference type="Google" id="ProtNLM"/>
    </source>
</evidence>
<protein>
    <recommendedName>
        <fullName evidence="3">CHC2 zinc finger</fullName>
    </recommendedName>
</protein>
<gene>
    <name evidence="1" type="ORF">SAMN02745215_04624</name>
</gene>
<evidence type="ECO:0000313" key="2">
    <source>
        <dbReference type="Proteomes" id="UP000184010"/>
    </source>
</evidence>
<dbReference type="EMBL" id="FRDN01000017">
    <property type="protein sequence ID" value="SHN86433.1"/>
    <property type="molecule type" value="Genomic_DNA"/>
</dbReference>